<dbReference type="InterPro" id="IPR051089">
    <property type="entry name" value="prtT"/>
</dbReference>
<dbReference type="OMA" id="IACKESA"/>
<evidence type="ECO:0000256" key="3">
    <source>
        <dbReference type="ARBA" id="ARBA00023015"/>
    </source>
</evidence>
<dbReference type="PANTHER" id="PTHR31845">
    <property type="entry name" value="FINGER DOMAIN PROTEIN, PUTATIVE-RELATED"/>
    <property type="match status" value="1"/>
</dbReference>
<keyword evidence="2" id="KW-0479">Metal-binding</keyword>
<evidence type="ECO:0000259" key="8">
    <source>
        <dbReference type="PROSITE" id="PS50048"/>
    </source>
</evidence>
<sequence length="658" mass="73931">MSQRLDVTVTDKVAHSRSLRRQRTAKGSTCTNCRQLKLKCDAKIAFPQDCSRCRRAGRTCVVDRAYRRHSNKEYLQSLEKEVQALRNQSSSASPACPHSNGDGQLGSVPADMPQPLVSNFVALGRWPEDSQHATQQVVDIIQPKSSLMNRTVADQTLQEVHIPGGLVLLLLEGYYADYHIFFPILPDFDDFILEYDQNKLLLWTLLAIALKTRPEIYSSLVDPVRKLAADLYGPQSRSLKTMQALLLLCAWPFPFQRTQNDPSPMYCSLATNIGYQLGLHRPLCKGNFEEGARESVRATTTEMETWYGCFIVNTCLAHRLGTPPTMTPGNAVLSAITGNNSNMAPLSFLLDLSLNYLAYQWVKTLGDDDTMTTGLHPRPNSLMTLFENQVAAIRLQYQETWSKRHELSLCAIQLQIYSFAIKTGQVRAESPEHEFIIGHNEIRSKATTALVDLAEHISTESAEILNWPIFSRLHLGRAAAIGIYMAAATSHDLTRTTILKACKEIVRILAGYIQYPSDHTARITKHFAAGIRTIERRGSEWFQAVETTDKRPPIRARMSANIPYQIVWWVKHSSRITPEPEQVIGALPSIASIPRSDRQHDQPNQPHPTDQALAGIFDDAVGFSFFNPTNDVDSGIDFTDIDLDWQLLNEEIMQSHDT</sequence>
<gene>
    <name evidence="9" type="ORF">B5807_03083</name>
</gene>
<feature type="region of interest" description="Disordered" evidence="7">
    <location>
        <begin position="86"/>
        <end position="108"/>
    </location>
</feature>
<dbReference type="GO" id="GO:0000981">
    <property type="term" value="F:DNA-binding transcription factor activity, RNA polymerase II-specific"/>
    <property type="evidence" value="ECO:0007669"/>
    <property type="project" value="InterPro"/>
</dbReference>
<dbReference type="Pfam" id="PF04082">
    <property type="entry name" value="Fungal_trans"/>
    <property type="match status" value="1"/>
</dbReference>
<dbReference type="PANTHER" id="PTHR31845:SF21">
    <property type="entry name" value="REGULATORY PROTEIN LEU3"/>
    <property type="match status" value="1"/>
</dbReference>
<keyword evidence="10" id="KW-1185">Reference proteome</keyword>
<dbReference type="Pfam" id="PF00172">
    <property type="entry name" value="Zn_clus"/>
    <property type="match status" value="1"/>
</dbReference>
<keyword evidence="6" id="KW-0539">Nucleus</keyword>
<dbReference type="SMART" id="SM00066">
    <property type="entry name" value="GAL4"/>
    <property type="match status" value="1"/>
</dbReference>
<dbReference type="InParanoid" id="A0A1Y2M790"/>
<dbReference type="GO" id="GO:0000976">
    <property type="term" value="F:transcription cis-regulatory region binding"/>
    <property type="evidence" value="ECO:0007669"/>
    <property type="project" value="TreeGrafter"/>
</dbReference>
<evidence type="ECO:0000256" key="7">
    <source>
        <dbReference type="SAM" id="MobiDB-lite"/>
    </source>
</evidence>
<dbReference type="InterPro" id="IPR001138">
    <property type="entry name" value="Zn2Cys6_DnaBD"/>
</dbReference>
<dbReference type="InterPro" id="IPR007219">
    <property type="entry name" value="XnlR_reg_dom"/>
</dbReference>
<dbReference type="STRING" id="105696.A0A1Y2M790"/>
<evidence type="ECO:0000313" key="10">
    <source>
        <dbReference type="Proteomes" id="UP000193240"/>
    </source>
</evidence>
<dbReference type="AlphaFoldDB" id="A0A1Y2M790"/>
<evidence type="ECO:0000256" key="6">
    <source>
        <dbReference type="ARBA" id="ARBA00023242"/>
    </source>
</evidence>
<dbReference type="PROSITE" id="PS00463">
    <property type="entry name" value="ZN2_CY6_FUNGAL_1"/>
    <property type="match status" value="1"/>
</dbReference>
<keyword evidence="3" id="KW-0805">Transcription regulation</keyword>
<comment type="subcellular location">
    <subcellularLocation>
        <location evidence="1">Nucleus</location>
    </subcellularLocation>
</comment>
<dbReference type="CDD" id="cd12148">
    <property type="entry name" value="fungal_TF_MHR"/>
    <property type="match status" value="1"/>
</dbReference>
<dbReference type="GO" id="GO:0006351">
    <property type="term" value="P:DNA-templated transcription"/>
    <property type="evidence" value="ECO:0007669"/>
    <property type="project" value="InterPro"/>
</dbReference>
<dbReference type="EMBL" id="KZ107840">
    <property type="protein sequence ID" value="OSS51367.1"/>
    <property type="molecule type" value="Genomic_DNA"/>
</dbReference>
<organism evidence="9 10">
    <name type="scientific">Epicoccum nigrum</name>
    <name type="common">Soil fungus</name>
    <name type="synonym">Epicoccum purpurascens</name>
    <dbReference type="NCBI Taxonomy" id="105696"/>
    <lineage>
        <taxon>Eukaryota</taxon>
        <taxon>Fungi</taxon>
        <taxon>Dikarya</taxon>
        <taxon>Ascomycota</taxon>
        <taxon>Pezizomycotina</taxon>
        <taxon>Dothideomycetes</taxon>
        <taxon>Pleosporomycetidae</taxon>
        <taxon>Pleosporales</taxon>
        <taxon>Pleosporineae</taxon>
        <taxon>Didymellaceae</taxon>
        <taxon>Epicoccum</taxon>
    </lineage>
</organism>
<dbReference type="InterPro" id="IPR036864">
    <property type="entry name" value="Zn2-C6_fun-type_DNA-bd_sf"/>
</dbReference>
<dbReference type="SUPFAM" id="SSF57701">
    <property type="entry name" value="Zn2/Cys6 DNA-binding domain"/>
    <property type="match status" value="1"/>
</dbReference>
<protein>
    <recommendedName>
        <fullName evidence="8">Zn(2)-C6 fungal-type domain-containing protein</fullName>
    </recommendedName>
</protein>
<evidence type="ECO:0000256" key="2">
    <source>
        <dbReference type="ARBA" id="ARBA00022723"/>
    </source>
</evidence>
<name>A0A1Y2M790_EPING</name>
<evidence type="ECO:0000256" key="4">
    <source>
        <dbReference type="ARBA" id="ARBA00023125"/>
    </source>
</evidence>
<dbReference type="Gene3D" id="4.10.240.10">
    <property type="entry name" value="Zn(2)-C6 fungal-type DNA-binding domain"/>
    <property type="match status" value="1"/>
</dbReference>
<dbReference type="PROSITE" id="PS50048">
    <property type="entry name" value="ZN2_CY6_FUNGAL_2"/>
    <property type="match status" value="1"/>
</dbReference>
<keyword evidence="4" id="KW-0238">DNA-binding</keyword>
<dbReference type="CDD" id="cd00067">
    <property type="entry name" value="GAL4"/>
    <property type="match status" value="1"/>
</dbReference>
<reference evidence="9 10" key="1">
    <citation type="journal article" date="2017" name="Genome Announc.">
        <title>Genome sequence of the saprophytic ascomycete Epicoccum nigrum ICMP 19927 strain isolated from New Zealand.</title>
        <authorList>
            <person name="Fokin M."/>
            <person name="Fleetwood D."/>
            <person name="Weir B.S."/>
            <person name="Villas-Boas S.G."/>
        </authorList>
    </citation>
    <scope>NUCLEOTIDE SEQUENCE [LARGE SCALE GENOMIC DNA]</scope>
    <source>
        <strain evidence="9 10">ICMP 19927</strain>
    </source>
</reference>
<proteinExistence type="predicted"/>
<feature type="domain" description="Zn(2)-C6 fungal-type" evidence="8">
    <location>
        <begin position="29"/>
        <end position="62"/>
    </location>
</feature>
<keyword evidence="5" id="KW-0804">Transcription</keyword>
<evidence type="ECO:0000313" key="9">
    <source>
        <dbReference type="EMBL" id="OSS51367.1"/>
    </source>
</evidence>
<dbReference type="Proteomes" id="UP000193240">
    <property type="component" value="Unassembled WGS sequence"/>
</dbReference>
<dbReference type="GO" id="GO:0005634">
    <property type="term" value="C:nucleus"/>
    <property type="evidence" value="ECO:0007669"/>
    <property type="project" value="UniProtKB-SubCell"/>
</dbReference>
<dbReference type="GO" id="GO:0008270">
    <property type="term" value="F:zinc ion binding"/>
    <property type="evidence" value="ECO:0007669"/>
    <property type="project" value="InterPro"/>
</dbReference>
<accession>A0A1Y2M790</accession>
<evidence type="ECO:0000256" key="5">
    <source>
        <dbReference type="ARBA" id="ARBA00023163"/>
    </source>
</evidence>
<evidence type="ECO:0000256" key="1">
    <source>
        <dbReference type="ARBA" id="ARBA00004123"/>
    </source>
</evidence>